<reference evidence="1" key="1">
    <citation type="submission" date="2019-08" db="EMBL/GenBank/DDBJ databases">
        <title>Genome sequence of Clostridiales bacterium MT110.</title>
        <authorList>
            <person name="Cao J."/>
        </authorList>
    </citation>
    <scope>NUCLEOTIDE SEQUENCE</scope>
    <source>
        <strain evidence="1">MT110</strain>
    </source>
</reference>
<name>A0ACD1AB93_9FIRM</name>
<keyword evidence="1" id="KW-0762">Sugar transport</keyword>
<evidence type="ECO:0000313" key="2">
    <source>
        <dbReference type="Proteomes" id="UP000594014"/>
    </source>
</evidence>
<accession>A0ACD1AB93</accession>
<dbReference type="Proteomes" id="UP000594014">
    <property type="component" value="Chromosome"/>
</dbReference>
<dbReference type="EMBL" id="CP042469">
    <property type="protein sequence ID" value="QOX63772.1"/>
    <property type="molecule type" value="Genomic_DNA"/>
</dbReference>
<keyword evidence="1" id="KW-0813">Transport</keyword>
<protein>
    <submittedName>
        <fullName evidence="1">PTS sugar transporter subunit IIB</fullName>
    </submittedName>
</protein>
<proteinExistence type="predicted"/>
<sequence>MLTITLLCNLGMSTGMLIDRIKEAAEAKGISVDVDAAPFDKANDRLDHTDILLLGPQVRYHMPRFQKEYGGKIAVIDTIDFTDYALVNGEKIFANAFAKYQSVNP</sequence>
<organism evidence="1 2">
    <name type="scientific">Anoxybacterium hadale</name>
    <dbReference type="NCBI Taxonomy" id="3408580"/>
    <lineage>
        <taxon>Bacteria</taxon>
        <taxon>Bacillati</taxon>
        <taxon>Bacillota</taxon>
        <taxon>Clostridia</taxon>
        <taxon>Peptostreptococcales</taxon>
        <taxon>Anaerovoracaceae</taxon>
        <taxon>Anoxybacterium</taxon>
    </lineage>
</organism>
<keyword evidence="2" id="KW-1185">Reference proteome</keyword>
<gene>
    <name evidence="1" type="ORF">FRZ06_10645</name>
</gene>
<evidence type="ECO:0000313" key="1">
    <source>
        <dbReference type="EMBL" id="QOX63772.1"/>
    </source>
</evidence>